<gene>
    <name evidence="15 18" type="primary">alaS</name>
    <name evidence="18" type="ORF">R0G89_06695</name>
</gene>
<dbReference type="PRINTS" id="PR00980">
    <property type="entry name" value="TRNASYNTHALA"/>
</dbReference>
<dbReference type="CDD" id="cd00673">
    <property type="entry name" value="AlaRS_core"/>
    <property type="match status" value="1"/>
</dbReference>
<dbReference type="KEGG" id="paci:A4V11_03250"/>
<dbReference type="SUPFAM" id="SSF50447">
    <property type="entry name" value="Translation proteins"/>
    <property type="match status" value="1"/>
</dbReference>
<dbReference type="EC" id="6.1.1.7" evidence="15"/>
<dbReference type="FunFam" id="3.30.930.10:FF:000046">
    <property type="entry name" value="Alanine--tRNA ligase"/>
    <property type="match status" value="1"/>
</dbReference>
<evidence type="ECO:0000313" key="19">
    <source>
        <dbReference type="Proteomes" id="UP001280897"/>
    </source>
</evidence>
<dbReference type="RefSeq" id="WP_056985097.1">
    <property type="nucleotide sequence ID" value="NZ_CP015206.1"/>
</dbReference>
<dbReference type="FunFam" id="3.30.980.10:FF:000004">
    <property type="entry name" value="Alanine--tRNA ligase, cytoplasmic"/>
    <property type="match status" value="1"/>
</dbReference>
<dbReference type="Pfam" id="PF07973">
    <property type="entry name" value="tRNA_SAD"/>
    <property type="match status" value="1"/>
</dbReference>
<protein>
    <recommendedName>
        <fullName evidence="15">Alanine--tRNA ligase</fullName>
        <ecNumber evidence="15">6.1.1.7</ecNumber>
    </recommendedName>
    <alternativeName>
        <fullName evidence="15">Alanyl-tRNA synthetase</fullName>
        <shortName evidence="15">AlaRS</shortName>
    </alternativeName>
</protein>
<dbReference type="HAMAP" id="MF_00036_B">
    <property type="entry name" value="Ala_tRNA_synth_B"/>
    <property type="match status" value="1"/>
</dbReference>
<evidence type="ECO:0000256" key="13">
    <source>
        <dbReference type="ARBA" id="ARBA00024779"/>
    </source>
</evidence>
<evidence type="ECO:0000259" key="17">
    <source>
        <dbReference type="PROSITE" id="PS50860"/>
    </source>
</evidence>
<feature type="domain" description="Alanyl-transfer RNA synthetases family profile" evidence="17">
    <location>
        <begin position="4"/>
        <end position="712"/>
    </location>
</feature>
<dbReference type="GO" id="GO:0005524">
    <property type="term" value="F:ATP binding"/>
    <property type="evidence" value="ECO:0007669"/>
    <property type="project" value="UniProtKB-UniRule"/>
</dbReference>
<evidence type="ECO:0000256" key="8">
    <source>
        <dbReference type="ARBA" id="ARBA00022833"/>
    </source>
</evidence>
<dbReference type="GO" id="GO:0004813">
    <property type="term" value="F:alanine-tRNA ligase activity"/>
    <property type="evidence" value="ECO:0007669"/>
    <property type="project" value="UniProtKB-UniRule"/>
</dbReference>
<keyword evidence="4 15" id="KW-0820">tRNA-binding</keyword>
<dbReference type="PANTHER" id="PTHR11777:SF9">
    <property type="entry name" value="ALANINE--TRNA LIGASE, CYTOPLASMIC"/>
    <property type="match status" value="1"/>
</dbReference>
<dbReference type="SUPFAM" id="SSF101353">
    <property type="entry name" value="Putative anticodon-binding domain of alanyl-tRNA synthetase (AlaRS)"/>
    <property type="match status" value="1"/>
</dbReference>
<keyword evidence="12 15" id="KW-0030">Aminoacyl-tRNA synthetase</keyword>
<evidence type="ECO:0000256" key="16">
    <source>
        <dbReference type="SAM" id="Coils"/>
    </source>
</evidence>
<evidence type="ECO:0000256" key="4">
    <source>
        <dbReference type="ARBA" id="ARBA00022555"/>
    </source>
</evidence>
<dbReference type="InterPro" id="IPR009000">
    <property type="entry name" value="Transl_B-barrel_sf"/>
</dbReference>
<dbReference type="Pfam" id="PF02272">
    <property type="entry name" value="DHHA1"/>
    <property type="match status" value="1"/>
</dbReference>
<dbReference type="Gene3D" id="3.30.930.10">
    <property type="entry name" value="Bira Bifunctional Protein, Domain 2"/>
    <property type="match status" value="1"/>
</dbReference>
<dbReference type="Pfam" id="PF01411">
    <property type="entry name" value="tRNA-synt_2c"/>
    <property type="match status" value="1"/>
</dbReference>
<evidence type="ECO:0000256" key="14">
    <source>
        <dbReference type="ARBA" id="ARBA00048300"/>
    </source>
</evidence>
<comment type="function">
    <text evidence="13 15">Catalyzes the attachment of alanine to tRNA(Ala) in a two-step reaction: alanine is first activated by ATP to form Ala-AMP and then transferred to the acceptor end of tRNA(Ala). Also edits incorrectly charged Ser-tRNA(Ala) and Gly-tRNA(Ala) via its editing domain.</text>
</comment>
<comment type="similarity">
    <text evidence="2 15">Belongs to the class-II aminoacyl-tRNA synthetase family.</text>
</comment>
<dbReference type="NCBIfam" id="TIGR00344">
    <property type="entry name" value="alaS"/>
    <property type="match status" value="1"/>
</dbReference>
<evidence type="ECO:0000256" key="7">
    <source>
        <dbReference type="ARBA" id="ARBA00022741"/>
    </source>
</evidence>
<keyword evidence="7 15" id="KW-0547">Nucleotide-binding</keyword>
<keyword evidence="8 15" id="KW-0862">Zinc</keyword>
<dbReference type="GO" id="GO:0008270">
    <property type="term" value="F:zinc ion binding"/>
    <property type="evidence" value="ECO:0007669"/>
    <property type="project" value="UniProtKB-UniRule"/>
</dbReference>
<dbReference type="EMBL" id="JAWJAV010000004">
    <property type="protein sequence ID" value="MDV2621421.1"/>
    <property type="molecule type" value="Genomic_DNA"/>
</dbReference>
<dbReference type="GO" id="GO:0005829">
    <property type="term" value="C:cytosol"/>
    <property type="evidence" value="ECO:0007669"/>
    <property type="project" value="TreeGrafter"/>
</dbReference>
<dbReference type="Proteomes" id="UP001280897">
    <property type="component" value="Unassembled WGS sequence"/>
</dbReference>
<reference evidence="18" key="2">
    <citation type="submission" date="2023-10" db="EMBL/GenBank/DDBJ databases">
        <authorList>
            <person name="Khurajog B."/>
        </authorList>
    </citation>
    <scope>NUCLEOTIDE SEQUENCE</scope>
    <source>
        <strain evidence="18">BF9</strain>
    </source>
</reference>
<evidence type="ECO:0000313" key="18">
    <source>
        <dbReference type="EMBL" id="MDV2621421.1"/>
    </source>
</evidence>
<evidence type="ECO:0000256" key="2">
    <source>
        <dbReference type="ARBA" id="ARBA00008226"/>
    </source>
</evidence>
<dbReference type="InterPro" id="IPR018165">
    <property type="entry name" value="Ala-tRNA-synth_IIc_core"/>
</dbReference>
<dbReference type="InterPro" id="IPR045864">
    <property type="entry name" value="aa-tRNA-synth_II/BPL/LPL"/>
</dbReference>
<dbReference type="InterPro" id="IPR023033">
    <property type="entry name" value="Ala_tRNA_ligase_euk/bac"/>
</dbReference>
<dbReference type="Gene3D" id="6.10.250.550">
    <property type="match status" value="1"/>
</dbReference>
<dbReference type="InterPro" id="IPR018162">
    <property type="entry name" value="Ala-tRNA-ligase_IIc_anticod-bd"/>
</dbReference>
<dbReference type="InterPro" id="IPR002318">
    <property type="entry name" value="Ala-tRNA-lgiase_IIc"/>
</dbReference>
<dbReference type="FunFam" id="3.30.54.20:FF:000001">
    <property type="entry name" value="Alanine--tRNA ligase"/>
    <property type="match status" value="1"/>
</dbReference>
<evidence type="ECO:0000256" key="12">
    <source>
        <dbReference type="ARBA" id="ARBA00023146"/>
    </source>
</evidence>
<reference evidence="18" key="1">
    <citation type="journal article" date="2023" name="PeerJ">
        <title>Selection and evaluation of lactic acid bacteria from chicken feces in Thailand as potential probiotics.</title>
        <authorList>
            <person name="Khurajog B."/>
            <person name="Disastra Y."/>
            <person name="Lawwyne L.D."/>
            <person name="Sirichokchatchawan W."/>
            <person name="Niyomtham W."/>
            <person name="Yindee J."/>
            <person name="Hampson D.J."/>
            <person name="Prapasarakul N."/>
        </authorList>
    </citation>
    <scope>NUCLEOTIDE SEQUENCE</scope>
    <source>
        <strain evidence="18">BF9</strain>
    </source>
</reference>
<dbReference type="GO" id="GO:0140096">
    <property type="term" value="F:catalytic activity, acting on a protein"/>
    <property type="evidence" value="ECO:0007669"/>
    <property type="project" value="UniProtKB-ARBA"/>
</dbReference>
<feature type="binding site" evidence="15">
    <location>
        <position position="567"/>
    </location>
    <ligand>
        <name>Zn(2+)</name>
        <dbReference type="ChEBI" id="CHEBI:29105"/>
    </ligand>
</feature>
<evidence type="ECO:0000256" key="1">
    <source>
        <dbReference type="ARBA" id="ARBA00004496"/>
    </source>
</evidence>
<keyword evidence="9 15" id="KW-0067">ATP-binding</keyword>
<evidence type="ECO:0000256" key="5">
    <source>
        <dbReference type="ARBA" id="ARBA00022598"/>
    </source>
</evidence>
<dbReference type="InterPro" id="IPR012947">
    <property type="entry name" value="tRNA_SAD"/>
</dbReference>
<comment type="subcellular location">
    <subcellularLocation>
        <location evidence="1 15">Cytoplasm</location>
    </subcellularLocation>
</comment>
<dbReference type="Gene3D" id="3.10.310.40">
    <property type="match status" value="1"/>
</dbReference>
<evidence type="ECO:0000256" key="9">
    <source>
        <dbReference type="ARBA" id="ARBA00022840"/>
    </source>
</evidence>
<dbReference type="SMART" id="SM00863">
    <property type="entry name" value="tRNA_SAD"/>
    <property type="match status" value="1"/>
</dbReference>
<evidence type="ECO:0000256" key="10">
    <source>
        <dbReference type="ARBA" id="ARBA00022884"/>
    </source>
</evidence>
<dbReference type="Gene3D" id="3.30.54.20">
    <property type="match status" value="1"/>
</dbReference>
<keyword evidence="16" id="KW-0175">Coiled coil</keyword>
<keyword evidence="3 15" id="KW-0963">Cytoplasm</keyword>
<feature type="binding site" evidence="15">
    <location>
        <position position="669"/>
    </location>
    <ligand>
        <name>Zn(2+)</name>
        <dbReference type="ChEBI" id="CHEBI:29105"/>
    </ligand>
</feature>
<dbReference type="Gene3D" id="3.30.980.10">
    <property type="entry name" value="Threonyl-trna Synthetase, Chain A, domain 2"/>
    <property type="match status" value="1"/>
</dbReference>
<evidence type="ECO:0000256" key="6">
    <source>
        <dbReference type="ARBA" id="ARBA00022723"/>
    </source>
</evidence>
<keyword evidence="6 15" id="KW-0479">Metal-binding</keyword>
<keyword evidence="5 15" id="KW-0436">Ligase</keyword>
<comment type="cofactor">
    <cofactor evidence="15">
        <name>Zn(2+)</name>
        <dbReference type="ChEBI" id="CHEBI:29105"/>
    </cofactor>
    <text evidence="15">Binds 1 zinc ion per subunit.</text>
</comment>
<dbReference type="GO" id="GO:0000049">
    <property type="term" value="F:tRNA binding"/>
    <property type="evidence" value="ECO:0007669"/>
    <property type="project" value="UniProtKB-KW"/>
</dbReference>
<name>A0AAP3X7M1_PEDAC</name>
<keyword evidence="11 15" id="KW-0648">Protein biosynthesis</keyword>
<accession>A0AAP3X7M1</accession>
<dbReference type="SUPFAM" id="SSF55186">
    <property type="entry name" value="ThrRS/AlaRS common domain"/>
    <property type="match status" value="1"/>
</dbReference>
<dbReference type="GO" id="GO:0002161">
    <property type="term" value="F:aminoacyl-tRNA deacylase activity"/>
    <property type="evidence" value="ECO:0007669"/>
    <property type="project" value="TreeGrafter"/>
</dbReference>
<dbReference type="InterPro" id="IPR050058">
    <property type="entry name" value="Ala-tRNA_ligase"/>
</dbReference>
<feature type="coiled-coil region" evidence="16">
    <location>
        <begin position="729"/>
        <end position="763"/>
    </location>
</feature>
<dbReference type="InterPro" id="IPR018164">
    <property type="entry name" value="Ala-tRNA-synth_IIc_N"/>
</dbReference>
<evidence type="ECO:0000256" key="15">
    <source>
        <dbReference type="HAMAP-Rule" id="MF_00036"/>
    </source>
</evidence>
<dbReference type="AlphaFoldDB" id="A0AAP3X7M1"/>
<dbReference type="FunFam" id="3.10.310.40:FF:000001">
    <property type="entry name" value="Alanine--tRNA ligase"/>
    <property type="match status" value="1"/>
</dbReference>
<evidence type="ECO:0000256" key="3">
    <source>
        <dbReference type="ARBA" id="ARBA00022490"/>
    </source>
</evidence>
<dbReference type="Gene3D" id="2.40.30.130">
    <property type="match status" value="1"/>
</dbReference>
<comment type="caution">
    <text evidence="18">The sequence shown here is derived from an EMBL/GenBank/DDBJ whole genome shotgun (WGS) entry which is preliminary data.</text>
</comment>
<organism evidence="18 19">
    <name type="scientific">Pediococcus acidilactici</name>
    <dbReference type="NCBI Taxonomy" id="1254"/>
    <lineage>
        <taxon>Bacteria</taxon>
        <taxon>Bacillati</taxon>
        <taxon>Bacillota</taxon>
        <taxon>Bacilli</taxon>
        <taxon>Lactobacillales</taxon>
        <taxon>Lactobacillaceae</taxon>
        <taxon>Pediococcus</taxon>
        <taxon>Pediococcus acidilactici group</taxon>
    </lineage>
</organism>
<comment type="catalytic activity">
    <reaction evidence="14 15">
        <text>tRNA(Ala) + L-alanine + ATP = L-alanyl-tRNA(Ala) + AMP + diphosphate</text>
        <dbReference type="Rhea" id="RHEA:12540"/>
        <dbReference type="Rhea" id="RHEA-COMP:9657"/>
        <dbReference type="Rhea" id="RHEA-COMP:9923"/>
        <dbReference type="ChEBI" id="CHEBI:30616"/>
        <dbReference type="ChEBI" id="CHEBI:33019"/>
        <dbReference type="ChEBI" id="CHEBI:57972"/>
        <dbReference type="ChEBI" id="CHEBI:78442"/>
        <dbReference type="ChEBI" id="CHEBI:78497"/>
        <dbReference type="ChEBI" id="CHEBI:456215"/>
        <dbReference type="EC" id="6.1.1.7"/>
    </reaction>
</comment>
<feature type="binding site" evidence="15">
    <location>
        <position position="673"/>
    </location>
    <ligand>
        <name>Zn(2+)</name>
        <dbReference type="ChEBI" id="CHEBI:29105"/>
    </ligand>
</feature>
<proteinExistence type="inferred from homology"/>
<dbReference type="InterPro" id="IPR018163">
    <property type="entry name" value="Thr/Ala-tRNA-synth_IIc_edit"/>
</dbReference>
<keyword evidence="10 15" id="KW-0694">RNA-binding</keyword>
<dbReference type="GO" id="GO:0006419">
    <property type="term" value="P:alanyl-tRNA aminoacylation"/>
    <property type="evidence" value="ECO:0007669"/>
    <property type="project" value="UniProtKB-UniRule"/>
</dbReference>
<comment type="domain">
    <text evidence="15">Consists of three domains; the N-terminal catalytic domain, the editing domain and the C-terminal C-Ala domain. The editing domain removes incorrectly charged amino acids, while the C-Ala domain, along with tRNA(Ala), serves as a bridge to cooperatively bring together the editing and aminoacylation centers thus stimulating deacylation of misacylated tRNAs.</text>
</comment>
<evidence type="ECO:0000256" key="11">
    <source>
        <dbReference type="ARBA" id="ARBA00022917"/>
    </source>
</evidence>
<dbReference type="GeneID" id="57366209"/>
<feature type="binding site" evidence="15">
    <location>
        <position position="571"/>
    </location>
    <ligand>
        <name>Zn(2+)</name>
        <dbReference type="ChEBI" id="CHEBI:29105"/>
    </ligand>
</feature>
<dbReference type="PROSITE" id="PS50860">
    <property type="entry name" value="AA_TRNA_LIGASE_II_ALA"/>
    <property type="match status" value="1"/>
</dbReference>
<dbReference type="PANTHER" id="PTHR11777">
    <property type="entry name" value="ALANYL-TRNA SYNTHETASE"/>
    <property type="match status" value="1"/>
</dbReference>
<dbReference type="InterPro" id="IPR003156">
    <property type="entry name" value="DHHA1_dom"/>
</dbReference>
<dbReference type="SUPFAM" id="SSF55681">
    <property type="entry name" value="Class II aaRS and biotin synthetases"/>
    <property type="match status" value="1"/>
</dbReference>
<dbReference type="GO" id="GO:0016740">
    <property type="term" value="F:transferase activity"/>
    <property type="evidence" value="ECO:0007669"/>
    <property type="project" value="UniProtKB-ARBA"/>
</dbReference>
<sequence>MERKSSSEIRRMYLDFFKSKGHVVEPSASLIPKDDPTLLWVNSGVATMKKYFDGSVVPEVPRLTSSQKSIRTNDIENVGHTARHHTLFEMLGNFSVGDYFKEEAIHWAWELLTSKEWFDMDPEKLYVTVYPKDEEAKKIWLETGVDPSHIVEAEDNFWDIGEGPSGPDSEIFYDRGEEFNNLADDDPENYPGGENERWLEIWNIVFSQFNHKPDGTYEPLPHKNIDTGMGLERVVSVFQDAPTNFETDLFLPIIHEVEKLSGKKYGVDKNDDVSFKVIADHARAITFAIGDGAIPSNEGRGYVIRRLLRRAVMHGKKLNINKPFLYQMVPVVGKIMEDYYPEVLADKDYIEKVIKSEEDRFNETLTDGLELLNSIIADTKADHSKVISGKDAFRLFDTYGFPLELAKEYAEDQGMEIDEAGFADEMQKQKERARSARSNAKSMGVQSDLLTDLKTPSEYVGYDTLKVDAAVLKDIIQDDQLTDTVNPGEARVLFDVTPFYAEMGGQVADQGVIEDADGNVVAEVVDVQHAPNGQNLHTIKAKREMHTGESFTLIVDRAFHLKVEKNHTATHLLDQALRDVLGEHTHQAGSLVEPGYLRFDFTHFGQVTDEDLQKVEEIINDKIYDEIPVTTVETDLETGKKMGAIALFDDKYGKKVRVVSVGDYSREFCGGTHVKNTNEIGLFKIVSESGVGAGVRRIEAVTSQAALEFLNGEEALLQKAAGLLKSAQMKDVPAKVEQLQAQVKDLNQTINQLEAKIAQAEVANIYDQVQEINGIRLITAEVQVSGMDQLRQMADDWKTKDQSDVLVLGAKIGEKANLIAAVKDPLVKEGLKAGDLIKAIAPKVNGGGGGRPNMAQAGGSAPEKINEALQAASEWLETQGK</sequence>